<gene>
    <name evidence="2" type="ORF">QFI66_011810</name>
</gene>
<dbReference type="Gene3D" id="3.90.550.20">
    <property type="match status" value="1"/>
</dbReference>
<dbReference type="SUPFAM" id="SSF53448">
    <property type="entry name" value="Nucleotide-diphospho-sugar transferases"/>
    <property type="match status" value="1"/>
</dbReference>
<proteinExistence type="predicted"/>
<accession>A0ABU8Z5E7</accession>
<evidence type="ECO:0000256" key="1">
    <source>
        <dbReference type="ARBA" id="ARBA00022679"/>
    </source>
</evidence>
<dbReference type="InterPro" id="IPR051706">
    <property type="entry name" value="Glycosyltransferase_domain"/>
</dbReference>
<reference evidence="2 3" key="1">
    <citation type="submission" date="2024-03" db="EMBL/GenBank/DDBJ databases">
        <title>Two novel Raoultella species associated with bleeding cankers of broadleaf hosts, Raoultella scottia sp. nov. and Raoultella lignicola sp. nov.</title>
        <authorList>
            <person name="Brady C.L."/>
        </authorList>
    </citation>
    <scope>NUCLEOTIDE SEQUENCE [LARGE SCALE GENOMIC DNA]</scope>
    <source>
        <strain evidence="2 3">BAC 10a-01-01</strain>
    </source>
</reference>
<dbReference type="PANTHER" id="PTHR32385">
    <property type="entry name" value="MANNOSYL PHOSPHORYLINOSITOL CERAMIDE SYNTHASE"/>
    <property type="match status" value="1"/>
</dbReference>
<protein>
    <submittedName>
        <fullName evidence="2">Glycosyltransferase</fullName>
    </submittedName>
</protein>
<dbReference type="InterPro" id="IPR007577">
    <property type="entry name" value="GlycoTrfase_DXD_sugar-bd_CS"/>
</dbReference>
<dbReference type="Proteomes" id="UP001334005">
    <property type="component" value="Unassembled WGS sequence"/>
</dbReference>
<sequence>MIPKIIHYIWLGGKELPALEKKCIETWAKFNPDYKIIKWDETNLTIDDVEYRNAYRKKQWAYCADLARMKVLYEHGGIYLDTDMEIIKSFDDLLIHDFFAGKENDQMINGAIVGASINNAFVLEVYNEVKKSLKTNFIPIPRIITYIYRNKTSSEVIKIFDKEFFYPFNPYASDIKQMLYCDVTDNTYAIHHWSKSWNISFVRKIYRRLKRIVSSSKYY</sequence>
<dbReference type="EMBL" id="JARXNH020000054">
    <property type="protein sequence ID" value="MEK0248788.1"/>
    <property type="molecule type" value="Genomic_DNA"/>
</dbReference>
<dbReference type="Pfam" id="PF04488">
    <property type="entry name" value="Gly_transf_sug"/>
    <property type="match status" value="1"/>
</dbReference>
<name>A0ABU8Z5E7_9ENTR</name>
<organism evidence="2 3">
    <name type="scientific">Raoultella scottii</name>
    <dbReference type="NCBI Taxonomy" id="3040937"/>
    <lineage>
        <taxon>Bacteria</taxon>
        <taxon>Pseudomonadati</taxon>
        <taxon>Pseudomonadota</taxon>
        <taxon>Gammaproteobacteria</taxon>
        <taxon>Enterobacterales</taxon>
        <taxon>Enterobacteriaceae</taxon>
        <taxon>Klebsiella/Raoultella group</taxon>
        <taxon>Raoultella</taxon>
    </lineage>
</organism>
<dbReference type="InterPro" id="IPR029044">
    <property type="entry name" value="Nucleotide-diphossugar_trans"/>
</dbReference>
<keyword evidence="3" id="KW-1185">Reference proteome</keyword>
<dbReference type="RefSeq" id="WP_331834669.1">
    <property type="nucleotide sequence ID" value="NZ_JARXNH020000054.1"/>
</dbReference>
<evidence type="ECO:0000313" key="2">
    <source>
        <dbReference type="EMBL" id="MEK0248788.1"/>
    </source>
</evidence>
<evidence type="ECO:0000313" key="3">
    <source>
        <dbReference type="Proteomes" id="UP001334005"/>
    </source>
</evidence>
<keyword evidence="1" id="KW-0808">Transferase</keyword>
<comment type="caution">
    <text evidence="2">The sequence shown here is derived from an EMBL/GenBank/DDBJ whole genome shotgun (WGS) entry which is preliminary data.</text>
</comment>
<dbReference type="PANTHER" id="PTHR32385:SF15">
    <property type="entry name" value="INOSITOL PHOSPHOCERAMIDE MANNOSYLTRANSFERASE 1"/>
    <property type="match status" value="1"/>
</dbReference>